<gene>
    <name evidence="1" type="ORF">FNY66_03380</name>
</gene>
<dbReference type="OrthoDB" id="9801806at2"/>
<keyword evidence="2" id="KW-1185">Reference proteome</keyword>
<proteinExistence type="predicted"/>
<comment type="caution">
    <text evidence="1">The sequence shown here is derived from an EMBL/GenBank/DDBJ whole genome shotgun (WGS) entry which is preliminary data.</text>
</comment>
<dbReference type="AlphaFoldDB" id="A0A5M9I096"/>
<reference evidence="1" key="1">
    <citation type="submission" date="2019-07" db="EMBL/GenBank/DDBJ databases">
        <authorList>
            <person name="Wongkuna S."/>
            <person name="Scaria J."/>
        </authorList>
    </citation>
    <scope>NUCLEOTIDE SEQUENCE [LARGE SCALE GENOMIC DNA]</scope>
    <source>
        <strain evidence="1">SW178</strain>
    </source>
</reference>
<evidence type="ECO:0000313" key="1">
    <source>
        <dbReference type="EMBL" id="KAA8502377.1"/>
    </source>
</evidence>
<evidence type="ECO:0000313" key="2">
    <source>
        <dbReference type="Proteomes" id="UP000322025"/>
    </source>
</evidence>
<sequence>MLTANGNEVFYYTFMNEKTRHNYEIDFILTRNNKICPIEVKSSGYKTHASLDKFSEKYSGRIAEKYLVAIFTALFFRSRPSAM</sequence>
<accession>A0A5M9I096</accession>
<name>A0A5M9I096_9FIRM</name>
<dbReference type="EMBL" id="VMSO01000003">
    <property type="protein sequence ID" value="KAA8502377.1"/>
    <property type="molecule type" value="Genomic_DNA"/>
</dbReference>
<protein>
    <submittedName>
        <fullName evidence="1">DUF4143 domain-containing protein</fullName>
    </submittedName>
</protein>
<dbReference type="Proteomes" id="UP000322025">
    <property type="component" value="Unassembled WGS sequence"/>
</dbReference>
<organism evidence="1 2">
    <name type="scientific">Mediterraneibacter catenae</name>
    <dbReference type="NCBI Taxonomy" id="2594882"/>
    <lineage>
        <taxon>Bacteria</taxon>
        <taxon>Bacillati</taxon>
        <taxon>Bacillota</taxon>
        <taxon>Clostridia</taxon>
        <taxon>Lachnospirales</taxon>
        <taxon>Lachnospiraceae</taxon>
        <taxon>Mediterraneibacter</taxon>
    </lineage>
</organism>